<dbReference type="InterPro" id="IPR016084">
    <property type="entry name" value="Haem_Oase-like_multi-hlx"/>
</dbReference>
<evidence type="ECO:0000256" key="7">
    <source>
        <dbReference type="ARBA" id="ARBA00048328"/>
    </source>
</evidence>
<evidence type="ECO:0000256" key="6">
    <source>
        <dbReference type="ARBA" id="ARBA00023004"/>
    </source>
</evidence>
<organism evidence="8 9">
    <name type="scientific">Mycobacterium paraterrae</name>
    <dbReference type="NCBI Taxonomy" id="577492"/>
    <lineage>
        <taxon>Bacteria</taxon>
        <taxon>Bacillati</taxon>
        <taxon>Actinomycetota</taxon>
        <taxon>Actinomycetes</taxon>
        <taxon>Mycobacteriales</taxon>
        <taxon>Mycobacteriaceae</taxon>
        <taxon>Mycobacterium</taxon>
    </lineage>
</organism>
<dbReference type="PROSITE" id="PS00593">
    <property type="entry name" value="HEME_OXYGENASE"/>
    <property type="match status" value="1"/>
</dbReference>
<gene>
    <name evidence="8" type="ORF">MKK62_17365</name>
</gene>
<evidence type="ECO:0000256" key="5">
    <source>
        <dbReference type="ARBA" id="ARBA00023002"/>
    </source>
</evidence>
<name>A0ABY3VSE8_9MYCO</name>
<dbReference type="InterPro" id="IPR002051">
    <property type="entry name" value="Haem_Oase"/>
</dbReference>
<keyword evidence="4" id="KW-0479">Metal-binding</keyword>
<evidence type="ECO:0000256" key="4">
    <source>
        <dbReference type="ARBA" id="ARBA00022723"/>
    </source>
</evidence>
<dbReference type="SUPFAM" id="SSF48613">
    <property type="entry name" value="Heme oxygenase-like"/>
    <property type="match status" value="1"/>
</dbReference>
<keyword evidence="5" id="KW-0560">Oxidoreductase</keyword>
<dbReference type="CDD" id="cd19165">
    <property type="entry name" value="HemeO"/>
    <property type="match status" value="1"/>
</dbReference>
<evidence type="ECO:0000313" key="8">
    <source>
        <dbReference type="EMBL" id="UMB72389.1"/>
    </source>
</evidence>
<dbReference type="Gene3D" id="1.20.910.10">
    <property type="entry name" value="Heme oxygenase-like"/>
    <property type="match status" value="1"/>
</dbReference>
<keyword evidence="6" id="KW-0408">Iron</keyword>
<accession>A0ABY3VSE8</accession>
<comment type="catalytic activity">
    <reaction evidence="7">
        <text>heme b + 3 reduced [NADPH--hemoprotein reductase] + 3 O2 = biliverdin IXalpha + CO + Fe(2+) + 3 oxidized [NADPH--hemoprotein reductase] + 3 H2O + H(+)</text>
        <dbReference type="Rhea" id="RHEA:21764"/>
        <dbReference type="Rhea" id="RHEA-COMP:11964"/>
        <dbReference type="Rhea" id="RHEA-COMP:11965"/>
        <dbReference type="ChEBI" id="CHEBI:15377"/>
        <dbReference type="ChEBI" id="CHEBI:15378"/>
        <dbReference type="ChEBI" id="CHEBI:15379"/>
        <dbReference type="ChEBI" id="CHEBI:17245"/>
        <dbReference type="ChEBI" id="CHEBI:29033"/>
        <dbReference type="ChEBI" id="CHEBI:57618"/>
        <dbReference type="ChEBI" id="CHEBI:57991"/>
        <dbReference type="ChEBI" id="CHEBI:58210"/>
        <dbReference type="ChEBI" id="CHEBI:60344"/>
        <dbReference type="EC" id="1.14.14.18"/>
    </reaction>
</comment>
<dbReference type="InterPro" id="IPR016053">
    <property type="entry name" value="Haem_Oase-like"/>
</dbReference>
<dbReference type="PRINTS" id="PR00088">
    <property type="entry name" value="HAEMOXYGNASE"/>
</dbReference>
<evidence type="ECO:0000256" key="2">
    <source>
        <dbReference type="ARBA" id="ARBA00012360"/>
    </source>
</evidence>
<keyword evidence="9" id="KW-1185">Reference proteome</keyword>
<dbReference type="PANTHER" id="PTHR10720:SF0">
    <property type="entry name" value="HEME OXYGENASE"/>
    <property type="match status" value="1"/>
</dbReference>
<dbReference type="EMBL" id="CP092488">
    <property type="protein sequence ID" value="UMB72389.1"/>
    <property type="molecule type" value="Genomic_DNA"/>
</dbReference>
<comment type="similarity">
    <text evidence="1">Belongs to the heme oxygenase family.</text>
</comment>
<dbReference type="Pfam" id="PF01126">
    <property type="entry name" value="Heme_oxygenase"/>
    <property type="match status" value="1"/>
</dbReference>
<dbReference type="PANTHER" id="PTHR10720">
    <property type="entry name" value="HEME OXYGENASE"/>
    <property type="match status" value="1"/>
</dbReference>
<evidence type="ECO:0000256" key="3">
    <source>
        <dbReference type="ARBA" id="ARBA00022617"/>
    </source>
</evidence>
<dbReference type="InterPro" id="IPR018207">
    <property type="entry name" value="Haem_oxygenase_CS"/>
</dbReference>
<proteinExistence type="inferred from homology"/>
<dbReference type="Proteomes" id="UP001055336">
    <property type="component" value="Chromosome"/>
</dbReference>
<dbReference type="EC" id="1.14.14.18" evidence="2"/>
<evidence type="ECO:0000313" key="9">
    <source>
        <dbReference type="Proteomes" id="UP001055336"/>
    </source>
</evidence>
<protein>
    <recommendedName>
        <fullName evidence="2">heme oxygenase (biliverdin-producing)</fullName>
        <ecNumber evidence="2">1.14.14.18</ecNumber>
    </recommendedName>
</protein>
<sequence length="204" mass="22688">MRAASQREHDLAESSPFFAELLGGRLGKEAYVAYLLRLQVVYAALEERVRAHRRDPLVAAVYDPGLERRAAIDADVLTWSDGSPGMLMSPAAESYRSRLLSVDDGAALVAHHYTRYLGDLSGGQVIGRTLDSVFQLGGTGLELYRFPSRPKLLKDRYRNSLDSLSPNAEQVDTLMREVKLAFQLNQALLDELASTYVVSRSRDE</sequence>
<evidence type="ECO:0000256" key="1">
    <source>
        <dbReference type="ARBA" id="ARBA00006134"/>
    </source>
</evidence>
<keyword evidence="3" id="KW-0349">Heme</keyword>
<reference evidence="8" key="1">
    <citation type="submission" date="2022-08" db="EMBL/GenBank/DDBJ databases">
        <title>Whole genome sequencing of non-tuberculosis mycobacteria type-strains.</title>
        <authorList>
            <person name="Igarashi Y."/>
            <person name="Osugi A."/>
            <person name="Mitarai S."/>
        </authorList>
    </citation>
    <scope>NUCLEOTIDE SEQUENCE</scope>
    <source>
        <strain evidence="8">DSM 45127</strain>
    </source>
</reference>